<protein>
    <recommendedName>
        <fullName evidence="5">Dehydrogenase/reductase (SDR family) member 4</fullName>
    </recommendedName>
</protein>
<name>A0A3B3YNP8_9TELE</name>
<reference evidence="3" key="2">
    <citation type="submission" date="2025-09" db="UniProtKB">
        <authorList>
            <consortium name="Ensembl"/>
        </authorList>
    </citation>
    <scope>IDENTIFICATION</scope>
</reference>
<keyword evidence="2" id="KW-0560">Oxidoreductase</keyword>
<dbReference type="FunFam" id="3.40.50.720:FF:000084">
    <property type="entry name" value="Short-chain dehydrogenase reductase"/>
    <property type="match status" value="1"/>
</dbReference>
<dbReference type="Gene3D" id="3.40.50.720">
    <property type="entry name" value="NAD(P)-binding Rossmann-like Domain"/>
    <property type="match status" value="2"/>
</dbReference>
<dbReference type="PRINTS" id="PR00081">
    <property type="entry name" value="GDHRDH"/>
</dbReference>
<dbReference type="InterPro" id="IPR036291">
    <property type="entry name" value="NAD(P)-bd_dom_sf"/>
</dbReference>
<accession>A0A3B3YNP8</accession>
<dbReference type="PANTHER" id="PTHR43943:SF2">
    <property type="entry name" value="DEHYDROGENASE_REDUCTASE 4"/>
    <property type="match status" value="1"/>
</dbReference>
<comment type="similarity">
    <text evidence="1">Belongs to the short-chain dehydrogenases/reductases (SDR) family.</text>
</comment>
<evidence type="ECO:0000313" key="4">
    <source>
        <dbReference type="Proteomes" id="UP000261480"/>
    </source>
</evidence>
<sequence length="239" mass="25449">MFRGLSRFLRTNPVSVQRRMSHSSLDGKVAIVTASTDGIGLAAAQALGKRGAHVVVSSRRQANVDKAVALLKSQSIRVTGTTCNVGKGEDREKLVQLILSVNVKAAFLLTKLVVPHMEKRGGGNVIFVSSVGGYQPMQGLGPYCVSKTALLGLTRALAPELAHSNIRVNCVAPGVIKTRFSSALWENKDIVDELKKQLSIKRIGEPEEIGGTIAFLCSDDASYITGETVTVTGGMSCRL</sequence>
<proteinExistence type="inferred from homology"/>
<keyword evidence="4" id="KW-1185">Reference proteome</keyword>
<evidence type="ECO:0000256" key="1">
    <source>
        <dbReference type="ARBA" id="ARBA00006484"/>
    </source>
</evidence>
<dbReference type="Ensembl" id="ENSPMET00000019673.1">
    <property type="protein sequence ID" value="ENSPMEP00000029001.1"/>
    <property type="gene ID" value="ENSPMEG00000014478.1"/>
</dbReference>
<dbReference type="Proteomes" id="UP000261480">
    <property type="component" value="Unplaced"/>
</dbReference>
<dbReference type="AlphaFoldDB" id="A0A3B3YNP8"/>
<dbReference type="InterPro" id="IPR020904">
    <property type="entry name" value="Sc_DH/Rdtase_CS"/>
</dbReference>
<dbReference type="Pfam" id="PF13561">
    <property type="entry name" value="adh_short_C2"/>
    <property type="match status" value="1"/>
</dbReference>
<evidence type="ECO:0008006" key="5">
    <source>
        <dbReference type="Google" id="ProtNLM"/>
    </source>
</evidence>
<organism evidence="3 4">
    <name type="scientific">Poecilia mexicana</name>
    <dbReference type="NCBI Taxonomy" id="48701"/>
    <lineage>
        <taxon>Eukaryota</taxon>
        <taxon>Metazoa</taxon>
        <taxon>Chordata</taxon>
        <taxon>Craniata</taxon>
        <taxon>Vertebrata</taxon>
        <taxon>Euteleostomi</taxon>
        <taxon>Actinopterygii</taxon>
        <taxon>Neopterygii</taxon>
        <taxon>Teleostei</taxon>
        <taxon>Neoteleostei</taxon>
        <taxon>Acanthomorphata</taxon>
        <taxon>Ovalentaria</taxon>
        <taxon>Atherinomorphae</taxon>
        <taxon>Cyprinodontiformes</taxon>
        <taxon>Poeciliidae</taxon>
        <taxon>Poeciliinae</taxon>
        <taxon>Poecilia</taxon>
    </lineage>
</organism>
<dbReference type="InterPro" id="IPR002347">
    <property type="entry name" value="SDR_fam"/>
</dbReference>
<dbReference type="SUPFAM" id="SSF51735">
    <property type="entry name" value="NAD(P)-binding Rossmann-fold domains"/>
    <property type="match status" value="1"/>
</dbReference>
<evidence type="ECO:0000256" key="2">
    <source>
        <dbReference type="ARBA" id="ARBA00023002"/>
    </source>
</evidence>
<evidence type="ECO:0000313" key="3">
    <source>
        <dbReference type="Ensembl" id="ENSPMEP00000029001.1"/>
    </source>
</evidence>
<dbReference type="PANTHER" id="PTHR43943">
    <property type="entry name" value="DEHYDROGENASE/REDUCTASE (SDR FAMILY) MEMBER 4"/>
    <property type="match status" value="1"/>
</dbReference>
<reference evidence="3" key="1">
    <citation type="submission" date="2025-08" db="UniProtKB">
        <authorList>
            <consortium name="Ensembl"/>
        </authorList>
    </citation>
    <scope>IDENTIFICATION</scope>
</reference>
<dbReference type="GO" id="GO:0004090">
    <property type="term" value="F:carbonyl reductase (NADPH) activity"/>
    <property type="evidence" value="ECO:0007669"/>
    <property type="project" value="TreeGrafter"/>
</dbReference>
<dbReference type="PROSITE" id="PS00061">
    <property type="entry name" value="ADH_SHORT"/>
    <property type="match status" value="1"/>
</dbReference>